<dbReference type="EMBL" id="BLXT01007690">
    <property type="protein sequence ID" value="GFO41427.1"/>
    <property type="molecule type" value="Genomic_DNA"/>
</dbReference>
<feature type="non-terminal residue" evidence="2">
    <location>
        <position position="1"/>
    </location>
</feature>
<feature type="region of interest" description="Disordered" evidence="1">
    <location>
        <begin position="198"/>
        <end position="232"/>
    </location>
</feature>
<protein>
    <submittedName>
        <fullName evidence="2">Uncharacterized protein</fullName>
    </submittedName>
</protein>
<feature type="region of interest" description="Disordered" evidence="1">
    <location>
        <begin position="1"/>
        <end position="71"/>
    </location>
</feature>
<name>A0AAV4DB28_9GAST</name>
<accession>A0AAV4DB28</accession>
<gene>
    <name evidence="2" type="ORF">PoB_006793200</name>
</gene>
<feature type="compositionally biased region" description="Polar residues" evidence="1">
    <location>
        <begin position="480"/>
        <end position="490"/>
    </location>
</feature>
<feature type="compositionally biased region" description="Polar residues" evidence="1">
    <location>
        <begin position="198"/>
        <end position="230"/>
    </location>
</feature>
<feature type="region of interest" description="Disordered" evidence="1">
    <location>
        <begin position="466"/>
        <end position="490"/>
    </location>
</feature>
<organism evidence="2 3">
    <name type="scientific">Plakobranchus ocellatus</name>
    <dbReference type="NCBI Taxonomy" id="259542"/>
    <lineage>
        <taxon>Eukaryota</taxon>
        <taxon>Metazoa</taxon>
        <taxon>Spiralia</taxon>
        <taxon>Lophotrochozoa</taxon>
        <taxon>Mollusca</taxon>
        <taxon>Gastropoda</taxon>
        <taxon>Heterobranchia</taxon>
        <taxon>Euthyneura</taxon>
        <taxon>Panpulmonata</taxon>
        <taxon>Sacoglossa</taxon>
        <taxon>Placobranchoidea</taxon>
        <taxon>Plakobranchidae</taxon>
        <taxon>Plakobranchus</taxon>
    </lineage>
</organism>
<reference evidence="2 3" key="1">
    <citation type="journal article" date="2021" name="Elife">
        <title>Chloroplast acquisition without the gene transfer in kleptoplastic sea slugs, Plakobranchus ocellatus.</title>
        <authorList>
            <person name="Maeda T."/>
            <person name="Takahashi S."/>
            <person name="Yoshida T."/>
            <person name="Shimamura S."/>
            <person name="Takaki Y."/>
            <person name="Nagai Y."/>
            <person name="Toyoda A."/>
            <person name="Suzuki Y."/>
            <person name="Arimoto A."/>
            <person name="Ishii H."/>
            <person name="Satoh N."/>
            <person name="Nishiyama T."/>
            <person name="Hasebe M."/>
            <person name="Maruyama T."/>
            <person name="Minagawa J."/>
            <person name="Obokata J."/>
            <person name="Shigenobu S."/>
        </authorList>
    </citation>
    <scope>NUCLEOTIDE SEQUENCE [LARGE SCALE GENOMIC DNA]</scope>
</reference>
<keyword evidence="3" id="KW-1185">Reference proteome</keyword>
<dbReference type="Proteomes" id="UP000735302">
    <property type="component" value="Unassembled WGS sequence"/>
</dbReference>
<proteinExistence type="predicted"/>
<feature type="region of interest" description="Disordered" evidence="1">
    <location>
        <begin position="89"/>
        <end position="147"/>
    </location>
</feature>
<evidence type="ECO:0000313" key="2">
    <source>
        <dbReference type="EMBL" id="GFO41427.1"/>
    </source>
</evidence>
<sequence length="490" mass="50926">WLEDSKAEKKRARPKPGAATSQIQLGGMAPKATNKPGAGASPGDSNTSRPAQAVKTEVKVPQVKQEPAPISAANDLLGLDLSVPQNHQAVPAAPQSSNNELLDLFGGPQPGTNASAGAPAAASNDLLQNGGSSDPNLFEGEGTGEKKASTKDSIMALFGGAGGGGGGAPGAPQQMYNIPGQNGTFAPFVASSTATMPGSVTNGSGLRVTPQSMASQPGTAPSSHSAQPGTAQFHPALSTANSQQWQAPSNETTMTMTMMMMNSKLQNENLKQQSGAAAYQAQQMFSPAPQATQTANPPLQTNPSSFALHHAQQKQVGFSSSMPPLITGVSSVTQSKAGAMMMPNYGGQNFRPAMPYGQAQANFYGGMYMPQGQQAYPGMMSGNMMGQPQNMMGQPQNMMGYQTNMMGQQPQGMMATPAMNGSQVGMYNNQMMPTGQGGPGMYTPQQMQQFQFQQMQQQMAAMSMGGPQQMQTGWGGNPGAGQTLSNNLWQ</sequence>
<evidence type="ECO:0000256" key="1">
    <source>
        <dbReference type="SAM" id="MobiDB-lite"/>
    </source>
</evidence>
<feature type="compositionally biased region" description="Polar residues" evidence="1">
    <location>
        <begin position="125"/>
        <end position="135"/>
    </location>
</feature>
<comment type="caution">
    <text evidence="2">The sequence shown here is derived from an EMBL/GenBank/DDBJ whole genome shotgun (WGS) entry which is preliminary data.</text>
</comment>
<feature type="compositionally biased region" description="Polar residues" evidence="1">
    <location>
        <begin position="89"/>
        <end position="100"/>
    </location>
</feature>
<dbReference type="AlphaFoldDB" id="A0AAV4DB28"/>
<evidence type="ECO:0000313" key="3">
    <source>
        <dbReference type="Proteomes" id="UP000735302"/>
    </source>
</evidence>
<feature type="compositionally biased region" description="Low complexity" evidence="1">
    <location>
        <begin position="110"/>
        <end position="124"/>
    </location>
</feature>